<evidence type="ECO:0000313" key="1">
    <source>
        <dbReference type="EMBL" id="CAB4731370.1"/>
    </source>
</evidence>
<sequence length="353" mass="39684">MTDRIVINNEIINELIKLSVTEYGNEAAVSSSSHLRWKYLDNPSGPTYADILYQGSQIIGRVVYTPREFVSKDGSLRAVNPIDVLIDGSYRSPANFPQLMQGIRHHDQSQLIYFSPNNVSAPLYEKLLKFRPVGTFTLSGIPLRLDRVLSNRVPKWICSVLGVFGIPWRGLVRGVVKLLRLGGKVSLVSNQPSAADLDSLNSYFLESPVWVGDRSSTFHQWRFYDGPRFIYRVRYAFSNNELVGYLVARIADFEEMRAAVILDCVVRPGSSSRVSRALLADAVNWALLERADLVATLSYGSSAIATALRRFPLLRIPKKMSPQEMAVLAEWLNEKRDNEDPDISLTLADLDVF</sequence>
<evidence type="ECO:0000313" key="3">
    <source>
        <dbReference type="EMBL" id="CAB4968902.1"/>
    </source>
</evidence>
<gene>
    <name evidence="1" type="ORF">UFOPK2683_01302</name>
    <name evidence="2" type="ORF">UFOPK3605_00280</name>
    <name evidence="3" type="ORF">UFOPK3897_00163</name>
    <name evidence="4" type="ORF">UFOPK4121_00216</name>
</gene>
<dbReference type="EMBL" id="CAFBPQ010000003">
    <property type="protein sequence ID" value="CAB5014033.1"/>
    <property type="molecule type" value="Genomic_DNA"/>
</dbReference>
<dbReference type="EMBL" id="CAFBOF010000002">
    <property type="protein sequence ID" value="CAB4968902.1"/>
    <property type="molecule type" value="Genomic_DNA"/>
</dbReference>
<dbReference type="AlphaFoldDB" id="A0A6J6S8U7"/>
<dbReference type="EMBL" id="CAFBMM010000005">
    <property type="protein sequence ID" value="CAB4897347.1"/>
    <property type="molecule type" value="Genomic_DNA"/>
</dbReference>
<dbReference type="EMBL" id="CAEZYK010000090">
    <property type="protein sequence ID" value="CAB4731370.1"/>
    <property type="molecule type" value="Genomic_DNA"/>
</dbReference>
<reference evidence="1" key="1">
    <citation type="submission" date="2020-05" db="EMBL/GenBank/DDBJ databases">
        <authorList>
            <person name="Chiriac C."/>
            <person name="Salcher M."/>
            <person name="Ghai R."/>
            <person name="Kavagutti S V."/>
        </authorList>
    </citation>
    <scope>NUCLEOTIDE SEQUENCE</scope>
</reference>
<evidence type="ECO:0000313" key="4">
    <source>
        <dbReference type="EMBL" id="CAB5014033.1"/>
    </source>
</evidence>
<accession>A0A6J6S8U7</accession>
<evidence type="ECO:0000313" key="2">
    <source>
        <dbReference type="EMBL" id="CAB4897347.1"/>
    </source>
</evidence>
<name>A0A6J6S8U7_9ZZZZ</name>
<proteinExistence type="predicted"/>
<protein>
    <submittedName>
        <fullName evidence="1">Unannotated protein</fullName>
    </submittedName>
</protein>
<organism evidence="1">
    <name type="scientific">freshwater metagenome</name>
    <dbReference type="NCBI Taxonomy" id="449393"/>
    <lineage>
        <taxon>unclassified sequences</taxon>
        <taxon>metagenomes</taxon>
        <taxon>ecological metagenomes</taxon>
    </lineage>
</organism>